<dbReference type="OrthoDB" id="9806135at2"/>
<dbReference type="SUPFAM" id="SSF50447">
    <property type="entry name" value="Translation proteins"/>
    <property type="match status" value="1"/>
</dbReference>
<evidence type="ECO:0000256" key="5">
    <source>
        <dbReference type="ARBA" id="ARBA00023274"/>
    </source>
</evidence>
<evidence type="ECO:0000256" key="8">
    <source>
        <dbReference type="RuleBase" id="RU003905"/>
    </source>
</evidence>
<evidence type="ECO:0000256" key="3">
    <source>
        <dbReference type="ARBA" id="ARBA00022884"/>
    </source>
</evidence>
<dbReference type="AlphaFoldDB" id="A0A1I5TZ02"/>
<comment type="similarity">
    <text evidence="1 7 8">Belongs to the universal ribosomal protein uL3 family.</text>
</comment>
<proteinExistence type="inferred from homology"/>
<evidence type="ECO:0000256" key="6">
    <source>
        <dbReference type="ARBA" id="ARBA00035243"/>
    </source>
</evidence>
<reference evidence="11 12" key="1">
    <citation type="submission" date="2016-10" db="EMBL/GenBank/DDBJ databases">
        <authorList>
            <person name="de Groot N.N."/>
        </authorList>
    </citation>
    <scope>NUCLEOTIDE SEQUENCE [LARGE SCALE GENOMIC DNA]</scope>
    <source>
        <strain evidence="11 12">DSM 20678</strain>
    </source>
</reference>
<evidence type="ECO:0000256" key="10">
    <source>
        <dbReference type="SAM" id="MobiDB-lite"/>
    </source>
</evidence>
<evidence type="ECO:0000256" key="2">
    <source>
        <dbReference type="ARBA" id="ARBA00022730"/>
    </source>
</evidence>
<dbReference type="GO" id="GO:0006412">
    <property type="term" value="P:translation"/>
    <property type="evidence" value="ECO:0007669"/>
    <property type="project" value="UniProtKB-UniRule"/>
</dbReference>
<dbReference type="FunFam" id="2.40.30.10:FF:000004">
    <property type="entry name" value="50S ribosomal protein L3"/>
    <property type="match status" value="1"/>
</dbReference>
<dbReference type="InterPro" id="IPR019927">
    <property type="entry name" value="Ribosomal_uL3_bac/org-type"/>
</dbReference>
<evidence type="ECO:0000256" key="4">
    <source>
        <dbReference type="ARBA" id="ARBA00022980"/>
    </source>
</evidence>
<evidence type="ECO:0000256" key="9">
    <source>
        <dbReference type="RuleBase" id="RU003906"/>
    </source>
</evidence>
<dbReference type="InterPro" id="IPR000597">
    <property type="entry name" value="Ribosomal_uL3"/>
</dbReference>
<dbReference type="NCBIfam" id="TIGR03625">
    <property type="entry name" value="L3_bact"/>
    <property type="match status" value="1"/>
</dbReference>
<accession>A0A1I5TZ02</accession>
<dbReference type="RefSeq" id="WP_025748455.1">
    <property type="nucleotide sequence ID" value="NZ_FOXR01000005.1"/>
</dbReference>
<dbReference type="Gene3D" id="2.40.30.10">
    <property type="entry name" value="Translation factors"/>
    <property type="match status" value="1"/>
</dbReference>
<dbReference type="PANTHER" id="PTHR11229">
    <property type="entry name" value="50S RIBOSOMAL PROTEIN L3"/>
    <property type="match status" value="1"/>
</dbReference>
<name>A0A1I5TZ02_9FIRM</name>
<gene>
    <name evidence="7" type="primary">rplC</name>
    <name evidence="11" type="ORF">SAMN05444406_105127</name>
</gene>
<dbReference type="FunFam" id="3.30.160.810:FF:000001">
    <property type="entry name" value="50S ribosomal protein L3"/>
    <property type="match status" value="1"/>
</dbReference>
<evidence type="ECO:0000313" key="12">
    <source>
        <dbReference type="Proteomes" id="UP000198577"/>
    </source>
</evidence>
<keyword evidence="2 7" id="KW-0699">rRNA-binding</keyword>
<dbReference type="Pfam" id="PF00297">
    <property type="entry name" value="Ribosomal_L3"/>
    <property type="match status" value="1"/>
</dbReference>
<keyword evidence="5 7" id="KW-0687">Ribonucleoprotein</keyword>
<dbReference type="GO" id="GO:0022625">
    <property type="term" value="C:cytosolic large ribosomal subunit"/>
    <property type="evidence" value="ECO:0007669"/>
    <property type="project" value="TreeGrafter"/>
</dbReference>
<protein>
    <recommendedName>
        <fullName evidence="6 7">Large ribosomal subunit protein uL3</fullName>
    </recommendedName>
</protein>
<dbReference type="PROSITE" id="PS00474">
    <property type="entry name" value="RIBOSOMAL_L3"/>
    <property type="match status" value="1"/>
</dbReference>
<comment type="subunit">
    <text evidence="7 9">Part of the 50S ribosomal subunit. Forms a cluster with proteins L14 and L19.</text>
</comment>
<dbReference type="HAMAP" id="MF_01325_B">
    <property type="entry name" value="Ribosomal_uL3_B"/>
    <property type="match status" value="1"/>
</dbReference>
<dbReference type="InterPro" id="IPR019926">
    <property type="entry name" value="Ribosomal_uL3_CS"/>
</dbReference>
<keyword evidence="4 7" id="KW-0689">Ribosomal protein</keyword>
<dbReference type="GO" id="GO:0019843">
    <property type="term" value="F:rRNA binding"/>
    <property type="evidence" value="ECO:0007669"/>
    <property type="project" value="UniProtKB-UniRule"/>
</dbReference>
<dbReference type="STRING" id="937334.SAMN05444406_105127"/>
<comment type="function">
    <text evidence="7 9">One of the primary rRNA binding proteins, it binds directly near the 3'-end of the 23S rRNA, where it nucleates assembly of the 50S subunit.</text>
</comment>
<dbReference type="Proteomes" id="UP000198577">
    <property type="component" value="Unassembled WGS sequence"/>
</dbReference>
<dbReference type="InterPro" id="IPR009000">
    <property type="entry name" value="Transl_B-barrel_sf"/>
</dbReference>
<dbReference type="PANTHER" id="PTHR11229:SF16">
    <property type="entry name" value="LARGE RIBOSOMAL SUBUNIT PROTEIN UL3C"/>
    <property type="match status" value="1"/>
</dbReference>
<sequence>MTKAILGKKLGMTQVFTKDGVVVPVTVVEAGPCVVTQIKTPEKDGYSAIQVGFEDIPERLLNKPLKGHFDKAKVPYKRYLRELRVSNIEDYKVGSEIKADIFSEGDRVDVTGYSKGKGFTGNIKRWNHSRGPETHGSKYHRGPGSMGSNTFPGRVLKTKKLPGRMGVERVTIQNLEVVKVDPERNLMLIKGSVPGPKGALLIIKETVKQAAEK</sequence>
<organism evidence="11 12">
    <name type="scientific">Caldicoprobacter faecalis</name>
    <dbReference type="NCBI Taxonomy" id="937334"/>
    <lineage>
        <taxon>Bacteria</taxon>
        <taxon>Bacillati</taxon>
        <taxon>Bacillota</taxon>
        <taxon>Clostridia</taxon>
        <taxon>Caldicoprobacterales</taxon>
        <taxon>Caldicoprobacteraceae</taxon>
        <taxon>Caldicoprobacter</taxon>
    </lineage>
</organism>
<dbReference type="EMBL" id="FOXR01000005">
    <property type="protein sequence ID" value="SFP88295.1"/>
    <property type="molecule type" value="Genomic_DNA"/>
</dbReference>
<keyword evidence="12" id="KW-1185">Reference proteome</keyword>
<feature type="region of interest" description="Disordered" evidence="10">
    <location>
        <begin position="123"/>
        <end position="154"/>
    </location>
</feature>
<dbReference type="Gene3D" id="3.30.160.810">
    <property type="match status" value="1"/>
</dbReference>
<dbReference type="GO" id="GO:0003735">
    <property type="term" value="F:structural constituent of ribosome"/>
    <property type="evidence" value="ECO:0007669"/>
    <property type="project" value="UniProtKB-UniRule"/>
</dbReference>
<evidence type="ECO:0000256" key="1">
    <source>
        <dbReference type="ARBA" id="ARBA00006540"/>
    </source>
</evidence>
<evidence type="ECO:0000313" key="11">
    <source>
        <dbReference type="EMBL" id="SFP88295.1"/>
    </source>
</evidence>
<evidence type="ECO:0000256" key="7">
    <source>
        <dbReference type="HAMAP-Rule" id="MF_01325"/>
    </source>
</evidence>
<keyword evidence="3 7" id="KW-0694">RNA-binding</keyword>